<feature type="transmembrane region" description="Helical" evidence="1">
    <location>
        <begin position="39"/>
        <end position="56"/>
    </location>
</feature>
<reference evidence="2 3" key="1">
    <citation type="journal article" date="1991" name="Int. J. Syst. Bacteriol.">
        <title>Description of the erythromycin-producing bacterium Arthrobacter sp. strain NRRL B-3381 as Aeromicrobium erythreum gen. nov., sp. nov.</title>
        <authorList>
            <person name="Miller E.S."/>
            <person name="Woese C.R."/>
            <person name="Brenner S."/>
        </authorList>
    </citation>
    <scope>NUCLEOTIDE SEQUENCE [LARGE SCALE GENOMIC DNA]</scope>
    <source>
        <strain evidence="2 3">AR18</strain>
    </source>
</reference>
<dbReference type="EMBL" id="CP011502">
    <property type="protein sequence ID" value="ALX05476.1"/>
    <property type="molecule type" value="Genomic_DNA"/>
</dbReference>
<evidence type="ECO:0000313" key="3">
    <source>
        <dbReference type="Proteomes" id="UP000067689"/>
    </source>
</evidence>
<accession>A0A0U4BCL3</accession>
<dbReference type="STRING" id="2041.AERYTH_12610"/>
<feature type="transmembrane region" description="Helical" evidence="1">
    <location>
        <begin position="63"/>
        <end position="80"/>
    </location>
</feature>
<protein>
    <submittedName>
        <fullName evidence="2">Uncharacterized protein</fullName>
    </submittedName>
</protein>
<keyword evidence="1" id="KW-1133">Transmembrane helix</keyword>
<name>A0A0U4BCL3_9ACTN</name>
<sequence length="117" mass="11915">MSVRAVLARAGVLLLGAWVGALGAVVHRMTVDVGGLDVPWGLVLALVATLATAVACDGLVRVGAAWFGFGWTLVLLLQQVQSTGSYLVASDTLGWTFTIGGLGLCAAAVVVAPRLAR</sequence>
<gene>
    <name evidence="2" type="ORF">AERYTH_12610</name>
</gene>
<evidence type="ECO:0000313" key="2">
    <source>
        <dbReference type="EMBL" id="ALX05476.1"/>
    </source>
</evidence>
<keyword evidence="1" id="KW-0472">Membrane</keyword>
<proteinExistence type="predicted"/>
<dbReference type="Proteomes" id="UP000067689">
    <property type="component" value="Chromosome"/>
</dbReference>
<keyword evidence="3" id="KW-1185">Reference proteome</keyword>
<organism evidence="2 3">
    <name type="scientific">Aeromicrobium erythreum</name>
    <dbReference type="NCBI Taxonomy" id="2041"/>
    <lineage>
        <taxon>Bacteria</taxon>
        <taxon>Bacillati</taxon>
        <taxon>Actinomycetota</taxon>
        <taxon>Actinomycetes</taxon>
        <taxon>Propionibacteriales</taxon>
        <taxon>Nocardioidaceae</taxon>
        <taxon>Aeromicrobium</taxon>
    </lineage>
</organism>
<keyword evidence="1" id="KW-0812">Transmembrane</keyword>
<dbReference type="PATRIC" id="fig|2041.4.peg.2621"/>
<feature type="transmembrane region" description="Helical" evidence="1">
    <location>
        <begin position="92"/>
        <end position="112"/>
    </location>
</feature>
<dbReference type="AlphaFoldDB" id="A0A0U4BCL3"/>
<evidence type="ECO:0000256" key="1">
    <source>
        <dbReference type="SAM" id="Phobius"/>
    </source>
</evidence>
<dbReference type="RefSeq" id="WP_067859261.1">
    <property type="nucleotide sequence ID" value="NZ_CP011502.1"/>
</dbReference>
<dbReference type="KEGG" id="aer:AERYTH_12610"/>